<dbReference type="FunFam" id="3.30.160.60:FF:000063">
    <property type="entry name" value="Wilms tumor 1-KTS isoform"/>
    <property type="match status" value="1"/>
</dbReference>
<dbReference type="KEGG" id="gfs:119635713"/>
<evidence type="ECO:0000256" key="2">
    <source>
        <dbReference type="ARBA" id="ARBA00004642"/>
    </source>
</evidence>
<dbReference type="FunFam" id="3.30.160.60:FF:000483">
    <property type="entry name" value="Zinc finger protein 423"/>
    <property type="match status" value="1"/>
</dbReference>
<keyword evidence="8" id="KW-0832">Ubl conjugation</keyword>
<dbReference type="Pfam" id="PF00096">
    <property type="entry name" value="zf-C2H2"/>
    <property type="match status" value="2"/>
</dbReference>
<dbReference type="SUPFAM" id="SSF57667">
    <property type="entry name" value="beta-beta-alpha zinc fingers"/>
    <property type="match status" value="3"/>
</dbReference>
<keyword evidence="5" id="KW-0677">Repeat</keyword>
<evidence type="ECO:0000256" key="9">
    <source>
        <dbReference type="ARBA" id="ARBA00069242"/>
    </source>
</evidence>
<keyword evidence="12" id="KW-1185">Reference proteome</keyword>
<gene>
    <name evidence="13" type="primary">LOC119635713</name>
</gene>
<dbReference type="PANTHER" id="PTHR23235">
    <property type="entry name" value="KRUEPPEL-LIKE TRANSCRIPTION FACTOR"/>
    <property type="match status" value="1"/>
</dbReference>
<feature type="domain" description="C2H2-type" evidence="11">
    <location>
        <begin position="121"/>
        <end position="150"/>
    </location>
</feature>
<reference evidence="13" key="1">
    <citation type="submission" date="2025-08" db="UniProtKB">
        <authorList>
            <consortium name="RefSeq"/>
        </authorList>
    </citation>
    <scope>IDENTIFICATION</scope>
    <source>
        <tissue evidence="13">Whole body pupa</tissue>
    </source>
</reference>
<keyword evidence="4" id="KW-0479">Metal-binding</keyword>
<evidence type="ECO:0000256" key="5">
    <source>
        <dbReference type="ARBA" id="ARBA00022737"/>
    </source>
</evidence>
<dbReference type="PROSITE" id="PS00028">
    <property type="entry name" value="ZINC_FINGER_C2H2_1"/>
    <property type="match status" value="5"/>
</dbReference>
<dbReference type="GO" id="GO:0008270">
    <property type="term" value="F:zinc ion binding"/>
    <property type="evidence" value="ECO:0007669"/>
    <property type="project" value="UniProtKB-KW"/>
</dbReference>
<evidence type="ECO:0000256" key="1">
    <source>
        <dbReference type="ARBA" id="ARBA00004604"/>
    </source>
</evidence>
<keyword evidence="3" id="KW-1017">Isopeptide bond</keyword>
<evidence type="ECO:0000256" key="10">
    <source>
        <dbReference type="PROSITE-ProRule" id="PRU00042"/>
    </source>
</evidence>
<evidence type="ECO:0000256" key="4">
    <source>
        <dbReference type="ARBA" id="ARBA00022723"/>
    </source>
</evidence>
<proteinExistence type="predicted"/>
<sequence length="463" mass="52398">MAAIDDTPTPHMLITSTDAYTKVSEQGVLSIDNGCANNGLREEKMHSSKVRDSVNGIKPSQNILLAATVIKSEPPLDIYDSNTLDEDNKRASPQIRLTPTSKLLAPQSSSTTDPLLLKKKYACPYENCTKSYGKSSHLRSHLTWHTGIKPFVCQELGCGKGFTRSDELNRHVRTHTGEKPFECMQCTKRFSRSDHLSKHLATHAKQMTNGNTRKPRTNKQAIAIGPAPTKIIKVESDDIKMDCNDGIHFMASMVENRQTASPENLTDEAILPIETVKIKLEKPDYSEHQYHMVNAISMPAYSGDNAENEDNKPDLLNQGYQEQEHFEAPLSPSLLVPEVKMEPGIKIEPEVYIKNEIMYDHNDDNEGEEPDDNAIMPEANLPPFNNVNPQYSLLHTTSVDSVYDPERPYKCTVCSKYFKRQDDLNRHMRVHTGEKPFKCNECDKGFKRSDHLKKHLNTHIRLR</sequence>
<evidence type="ECO:0000313" key="13">
    <source>
        <dbReference type="RefSeq" id="XP_037886612.1"/>
    </source>
</evidence>
<dbReference type="SMART" id="SM00355">
    <property type="entry name" value="ZnF_C2H2"/>
    <property type="match status" value="5"/>
</dbReference>
<evidence type="ECO:0000259" key="11">
    <source>
        <dbReference type="PROSITE" id="PS50157"/>
    </source>
</evidence>
<dbReference type="Gene3D" id="3.30.160.60">
    <property type="entry name" value="Classic Zinc Finger"/>
    <property type="match status" value="5"/>
</dbReference>
<accession>A0A9C5YYF8</accession>
<dbReference type="GO" id="GO:0000981">
    <property type="term" value="F:DNA-binding transcription factor activity, RNA polymerase II-specific"/>
    <property type="evidence" value="ECO:0007669"/>
    <property type="project" value="TreeGrafter"/>
</dbReference>
<evidence type="ECO:0000256" key="7">
    <source>
        <dbReference type="ARBA" id="ARBA00022833"/>
    </source>
</evidence>
<name>A0A9C5YYF8_9MUSC</name>
<feature type="domain" description="C2H2-type" evidence="11">
    <location>
        <begin position="437"/>
        <end position="463"/>
    </location>
</feature>
<evidence type="ECO:0000313" key="12">
    <source>
        <dbReference type="Proteomes" id="UP000092443"/>
    </source>
</evidence>
<feature type="domain" description="C2H2-type" evidence="11">
    <location>
        <begin position="151"/>
        <end position="180"/>
    </location>
</feature>
<dbReference type="GO" id="GO:0005654">
    <property type="term" value="C:nucleoplasm"/>
    <property type="evidence" value="ECO:0007669"/>
    <property type="project" value="UniProtKB-SubCell"/>
</dbReference>
<dbReference type="RefSeq" id="XP_037886612.1">
    <property type="nucleotide sequence ID" value="XM_038030684.1"/>
</dbReference>
<dbReference type="GO" id="GO:0000978">
    <property type="term" value="F:RNA polymerase II cis-regulatory region sequence-specific DNA binding"/>
    <property type="evidence" value="ECO:0007669"/>
    <property type="project" value="TreeGrafter"/>
</dbReference>
<dbReference type="FunFam" id="3.30.160.60:FF:001217">
    <property type="entry name" value="zinc finger protein 319"/>
    <property type="match status" value="1"/>
</dbReference>
<comment type="subcellular location">
    <subcellularLocation>
        <location evidence="1">Nucleus</location>
        <location evidence="1">Nucleolus</location>
    </subcellularLocation>
    <subcellularLocation>
        <location evidence="2">Nucleus</location>
        <location evidence="2">Nucleoplasm</location>
    </subcellularLocation>
</comment>
<evidence type="ECO:0000256" key="3">
    <source>
        <dbReference type="ARBA" id="ARBA00022499"/>
    </source>
</evidence>
<dbReference type="GeneID" id="119635713"/>
<evidence type="ECO:0000256" key="8">
    <source>
        <dbReference type="ARBA" id="ARBA00022843"/>
    </source>
</evidence>
<protein>
    <recommendedName>
        <fullName evidence="9">Wilms tumor protein homolog</fullName>
    </recommendedName>
</protein>
<dbReference type="PANTHER" id="PTHR23235:SF170">
    <property type="entry name" value="FI01014P-RELATED"/>
    <property type="match status" value="1"/>
</dbReference>
<dbReference type="Proteomes" id="UP000092443">
    <property type="component" value="Unplaced"/>
</dbReference>
<keyword evidence="6 10" id="KW-0863">Zinc-finger</keyword>
<evidence type="ECO:0000256" key="6">
    <source>
        <dbReference type="ARBA" id="ARBA00022771"/>
    </source>
</evidence>
<dbReference type="Pfam" id="PF13465">
    <property type="entry name" value="zf-H2C2_2"/>
    <property type="match status" value="1"/>
</dbReference>
<feature type="domain" description="C2H2-type" evidence="11">
    <location>
        <begin position="181"/>
        <end position="208"/>
    </location>
</feature>
<dbReference type="GO" id="GO:0005730">
    <property type="term" value="C:nucleolus"/>
    <property type="evidence" value="ECO:0007669"/>
    <property type="project" value="UniProtKB-SubCell"/>
</dbReference>
<dbReference type="InterPro" id="IPR036236">
    <property type="entry name" value="Znf_C2H2_sf"/>
</dbReference>
<feature type="domain" description="C2H2-type" evidence="11">
    <location>
        <begin position="409"/>
        <end position="436"/>
    </location>
</feature>
<dbReference type="PROSITE" id="PS50157">
    <property type="entry name" value="ZINC_FINGER_C2H2_2"/>
    <property type="match status" value="5"/>
</dbReference>
<dbReference type="AlphaFoldDB" id="A0A9C5YYF8"/>
<dbReference type="FunFam" id="3.30.160.60:FF:000100">
    <property type="entry name" value="Zinc finger 45-like"/>
    <property type="match status" value="1"/>
</dbReference>
<organism evidence="12 13">
    <name type="scientific">Glossina fuscipes</name>
    <dbReference type="NCBI Taxonomy" id="7396"/>
    <lineage>
        <taxon>Eukaryota</taxon>
        <taxon>Metazoa</taxon>
        <taxon>Ecdysozoa</taxon>
        <taxon>Arthropoda</taxon>
        <taxon>Hexapoda</taxon>
        <taxon>Insecta</taxon>
        <taxon>Pterygota</taxon>
        <taxon>Neoptera</taxon>
        <taxon>Endopterygota</taxon>
        <taxon>Diptera</taxon>
        <taxon>Brachycera</taxon>
        <taxon>Muscomorpha</taxon>
        <taxon>Hippoboscoidea</taxon>
        <taxon>Glossinidae</taxon>
        <taxon>Glossina</taxon>
    </lineage>
</organism>
<dbReference type="InterPro" id="IPR013087">
    <property type="entry name" value="Znf_C2H2_type"/>
</dbReference>
<keyword evidence="7" id="KW-0862">Zinc</keyword>